<dbReference type="GO" id="GO:0003677">
    <property type="term" value="F:DNA binding"/>
    <property type="evidence" value="ECO:0007669"/>
    <property type="project" value="UniProtKB-KW"/>
</dbReference>
<accession>A0AB39Y6K3</accession>
<evidence type="ECO:0000256" key="3">
    <source>
        <dbReference type="ARBA" id="ARBA00023082"/>
    </source>
</evidence>
<evidence type="ECO:0000256" key="5">
    <source>
        <dbReference type="ARBA" id="ARBA00023163"/>
    </source>
</evidence>
<dbReference type="GO" id="GO:0016987">
    <property type="term" value="F:sigma factor activity"/>
    <property type="evidence" value="ECO:0007669"/>
    <property type="project" value="UniProtKB-KW"/>
</dbReference>
<proteinExistence type="inferred from homology"/>
<feature type="domain" description="RNA polymerase sigma factor 70 region 4 type 2" evidence="8">
    <location>
        <begin position="169"/>
        <end position="208"/>
    </location>
</feature>
<evidence type="ECO:0000256" key="1">
    <source>
        <dbReference type="ARBA" id="ARBA00010641"/>
    </source>
</evidence>
<evidence type="ECO:0000256" key="2">
    <source>
        <dbReference type="ARBA" id="ARBA00023015"/>
    </source>
</evidence>
<reference evidence="9" key="1">
    <citation type="submission" date="2024-08" db="EMBL/GenBank/DDBJ databases">
        <authorList>
            <person name="Yu S.T."/>
        </authorList>
    </citation>
    <scope>NUCLEOTIDE SEQUENCE</scope>
    <source>
        <strain evidence="9">R33</strain>
    </source>
</reference>
<keyword evidence="2" id="KW-0805">Transcription regulation</keyword>
<dbReference type="RefSeq" id="WP_369778554.1">
    <property type="nucleotide sequence ID" value="NZ_CP165727.1"/>
</dbReference>
<dbReference type="InterPro" id="IPR013324">
    <property type="entry name" value="RNA_pol_sigma_r3/r4-like"/>
</dbReference>
<dbReference type="NCBIfam" id="TIGR02937">
    <property type="entry name" value="sigma70-ECF"/>
    <property type="match status" value="1"/>
</dbReference>
<dbReference type="PANTHER" id="PTHR43133">
    <property type="entry name" value="RNA POLYMERASE ECF-TYPE SIGMA FACTO"/>
    <property type="match status" value="1"/>
</dbReference>
<dbReference type="AlphaFoldDB" id="A0AB39Y6K3"/>
<feature type="region of interest" description="Disordered" evidence="6">
    <location>
        <begin position="1"/>
        <end position="45"/>
    </location>
</feature>
<dbReference type="InterPro" id="IPR036388">
    <property type="entry name" value="WH-like_DNA-bd_sf"/>
</dbReference>
<dbReference type="InterPro" id="IPR013249">
    <property type="entry name" value="RNA_pol_sigma70_r4_t2"/>
</dbReference>
<dbReference type="Pfam" id="PF08281">
    <property type="entry name" value="Sigma70_r4_2"/>
    <property type="match status" value="1"/>
</dbReference>
<comment type="similarity">
    <text evidence="1">Belongs to the sigma-70 factor family. ECF subfamily.</text>
</comment>
<dbReference type="PANTHER" id="PTHR43133:SF8">
    <property type="entry name" value="RNA POLYMERASE SIGMA FACTOR HI_1459-RELATED"/>
    <property type="match status" value="1"/>
</dbReference>
<feature type="compositionally biased region" description="Basic and acidic residues" evidence="6">
    <location>
        <begin position="15"/>
        <end position="28"/>
    </location>
</feature>
<feature type="domain" description="RNA polymerase sigma-70 region 2" evidence="7">
    <location>
        <begin position="70"/>
        <end position="127"/>
    </location>
</feature>
<evidence type="ECO:0000256" key="4">
    <source>
        <dbReference type="ARBA" id="ARBA00023125"/>
    </source>
</evidence>
<evidence type="ECO:0000259" key="7">
    <source>
        <dbReference type="Pfam" id="PF04542"/>
    </source>
</evidence>
<organism evidence="9">
    <name type="scientific">Streptomyces sp. R33</name>
    <dbReference type="NCBI Taxonomy" id="3238629"/>
    <lineage>
        <taxon>Bacteria</taxon>
        <taxon>Bacillati</taxon>
        <taxon>Actinomycetota</taxon>
        <taxon>Actinomycetes</taxon>
        <taxon>Kitasatosporales</taxon>
        <taxon>Streptomycetaceae</taxon>
        <taxon>Streptomyces</taxon>
    </lineage>
</organism>
<dbReference type="Pfam" id="PF04542">
    <property type="entry name" value="Sigma70_r2"/>
    <property type="match status" value="1"/>
</dbReference>
<sequence>MTLYARHTGLSSPGGEERLPRDRDDHDGRHRGRAGAAPGEHVEDRGPALLSQASAEEFTSFWAAEASMMWRYAASRFSAHDADDLVSETMIVMAAKWDDLAARGVRPRPYAYGVLKLKALKFVRHRASEPLLPDPAEEAVPGVEHAASAERIAVANIEFHNIMALLRSALTDRERRIFVMAHLHDMSTRQIAEALDTEPHNVRKSLYRSNHKLRGRLEDRRC</sequence>
<dbReference type="GO" id="GO:0006352">
    <property type="term" value="P:DNA-templated transcription initiation"/>
    <property type="evidence" value="ECO:0007669"/>
    <property type="project" value="InterPro"/>
</dbReference>
<dbReference type="Gene3D" id="1.10.10.10">
    <property type="entry name" value="Winged helix-like DNA-binding domain superfamily/Winged helix DNA-binding domain"/>
    <property type="match status" value="1"/>
</dbReference>
<evidence type="ECO:0000256" key="6">
    <source>
        <dbReference type="SAM" id="MobiDB-lite"/>
    </source>
</evidence>
<protein>
    <submittedName>
        <fullName evidence="9">RNA polymerase sigma factor</fullName>
    </submittedName>
</protein>
<dbReference type="EMBL" id="CP165727">
    <property type="protein sequence ID" value="XDV65660.1"/>
    <property type="molecule type" value="Genomic_DNA"/>
</dbReference>
<dbReference type="InterPro" id="IPR014284">
    <property type="entry name" value="RNA_pol_sigma-70_dom"/>
</dbReference>
<keyword evidence="3" id="KW-0731">Sigma factor</keyword>
<keyword evidence="5" id="KW-0804">Transcription</keyword>
<dbReference type="SUPFAM" id="SSF88946">
    <property type="entry name" value="Sigma2 domain of RNA polymerase sigma factors"/>
    <property type="match status" value="1"/>
</dbReference>
<dbReference type="InterPro" id="IPR007627">
    <property type="entry name" value="RNA_pol_sigma70_r2"/>
</dbReference>
<dbReference type="SUPFAM" id="SSF88659">
    <property type="entry name" value="Sigma3 and sigma4 domains of RNA polymerase sigma factors"/>
    <property type="match status" value="1"/>
</dbReference>
<keyword evidence="4" id="KW-0238">DNA-binding</keyword>
<evidence type="ECO:0000313" key="9">
    <source>
        <dbReference type="EMBL" id="XDV65660.1"/>
    </source>
</evidence>
<name>A0AB39Y6K3_9ACTN</name>
<evidence type="ECO:0000259" key="8">
    <source>
        <dbReference type="Pfam" id="PF08281"/>
    </source>
</evidence>
<gene>
    <name evidence="9" type="ORF">AB5J51_23280</name>
</gene>
<dbReference type="InterPro" id="IPR013325">
    <property type="entry name" value="RNA_pol_sigma_r2"/>
</dbReference>
<dbReference type="InterPro" id="IPR039425">
    <property type="entry name" value="RNA_pol_sigma-70-like"/>
</dbReference>
<dbReference type="Gene3D" id="1.10.1740.10">
    <property type="match status" value="1"/>
</dbReference>